<dbReference type="EC" id="2.7.7.7" evidence="1"/>
<accession>A0AC61R4F5</accession>
<reference evidence="1" key="1">
    <citation type="submission" date="2019-04" db="EMBL/GenBank/DDBJ databases">
        <title>Microbes associate with the intestines of laboratory mice.</title>
        <authorList>
            <person name="Navarre W."/>
            <person name="Wong E."/>
            <person name="Huang K."/>
            <person name="Tropini C."/>
            <person name="Ng K."/>
            <person name="Yu B."/>
        </authorList>
    </citation>
    <scope>NUCLEOTIDE SEQUENCE</scope>
    <source>
        <strain evidence="1">NM09_H32</strain>
    </source>
</reference>
<dbReference type="Proteomes" id="UP000308836">
    <property type="component" value="Unassembled WGS sequence"/>
</dbReference>
<evidence type="ECO:0000313" key="2">
    <source>
        <dbReference type="Proteomes" id="UP000308836"/>
    </source>
</evidence>
<proteinExistence type="predicted"/>
<gene>
    <name evidence="1" type="ORF">E5336_11420</name>
</gene>
<keyword evidence="1" id="KW-0808">Transferase</keyword>
<protein>
    <submittedName>
        <fullName evidence="1">PolC-type DNA polymerase III</fullName>
        <ecNumber evidence="1">2.7.7.7</ecNumber>
    </submittedName>
</protein>
<organism evidence="1 2">
    <name type="scientific">Dubosiella muris</name>
    <dbReference type="NCBI Taxonomy" id="3038133"/>
    <lineage>
        <taxon>Bacteria</taxon>
        <taxon>Bacillati</taxon>
        <taxon>Bacillota</taxon>
        <taxon>Erysipelotrichia</taxon>
        <taxon>Erysipelotrichales</taxon>
        <taxon>Erysipelotrichaceae</taxon>
        <taxon>Dubosiella</taxon>
    </lineage>
</organism>
<name>A0AC61R4F5_9FIRM</name>
<keyword evidence="1" id="KW-0548">Nucleotidyltransferase</keyword>
<dbReference type="EMBL" id="SRYG01000031">
    <property type="protein sequence ID" value="TGY64846.1"/>
    <property type="molecule type" value="Genomic_DNA"/>
</dbReference>
<evidence type="ECO:0000313" key="1">
    <source>
        <dbReference type="EMBL" id="TGY64846.1"/>
    </source>
</evidence>
<keyword evidence="2" id="KW-1185">Reference proteome</keyword>
<comment type="caution">
    <text evidence="1">The sequence shown here is derived from an EMBL/GenBank/DDBJ whole genome shotgun (WGS) entry which is preliminary data.</text>
</comment>
<sequence>MSKNDITGLIEFLPEELASFFEGASYFQTPEFHSRRRELTLYFALKAPLPYEVYDRMVNALRLTFHASVDVTIQAENGEVNVGELSRYVAFFTQKETRLQCFRYINPSKGEQSYTFSTTDEEKAAAMNRSLKRLEELLAKVGIRQALKVDLVEDDQPVEAVYIPDLPVPKSAPVEKKERFARYKKEAAPLVKIADLEVGMDNVCVEGHIFDVDNRVTKSGKTLQMLYVSDYEEAIVAKRFEGKRHTLEEIESVGKGMFVRLTGQVVYDSYSRANSFMISKVEEIPAPKRRDPELKKRVEWHVHSNFSEMDGVCAIEEYIQTAYDWGMDAIAVCDHQVVQAFPMAQHKVSALNKKDPERKFKMLYGCEMSMVDPVYHIVYNNDHRKLEDAEYVIFDLETTGLSNRLDEIIEFGAVKMKDREVIDRKQLFVNPKRSIPAHISSLTHINQSDVDAAKPIEDVFDDLKQWIGDAVLVAHNATFDVGFMNAAARKLGKPEFSNPVIDTLPLAHAMLDLKRYRLGNVCRHYGVKYDGEGAHRADYDAEVLSQVLCHMLNAYKSDATLDTLQDNQKEDSFKKVRPSHITVFAKNKEGLKELFELITLSHTKYLAYNGKSTENVVAEPRIPRAELMEKHKNGNLLLGSSCQNGEVFEMAHTRDHDLLKKTMEFYDYVEVQPLECYRNLIDRGAILNAADLKKVLGYILEAADELGKPVLATSDAHYVHPHEKRIRDIYINAKAIGNARHPLYKYNAQDRKMYPAPNQYLLTTREMLSAFSWLGEDKAREIVIDNPNKLKDTMEPIYPIKDKLYPPDIEGSDQKLRDICFETAHQWYGKDLPEIVEKRLVRELDSIIGAGYYVVYYISHLLVKKSNEDGYLVGSRGSVGSSFVATMSGITEVNPLMPHYICHHCQHYEFLDDDSVKSGFDLPDKECPICHRPMRGDGQDIPFETFLGFEGDKVPDIDLNFSGEYQANAHAYTKEVFGEDHVFRAGTVGTVQEKTAYGYVKGFEEEMELPVPFSEAKRTDLAKGCEGVKRTTGQHPGGIVVVPLDMDVHDFTPVQYPANNPYAEWKTTHFDFHQIHDNILKFDILGHVDPTAMKMFERMTGIDVTTIPMNDPKTMSIFSSLDGLDIDSTRYSEVTGAAGIPEFGTPFVRGILEMTKPKTFAELVTISGLSHGTNVWLSNAKDLIEDGTCKLNEVIGCRDDIMVDLMGYGLPPKASFTIMESVRKGKGLKPEWEELMKENKVPDWYIESCKKIKYMFPKAHAVAYVMNAVRIAWFKVHMPAYYYCQYFSIRCDAYDIQTMIQGEEAIRKKMSEIKLNKEMNTPKDKAIYDTLELALEMVLRGYRFTNLSITRSAATEFRVDPDNPKMIIPPFTSLDGLGDNVGKSIVKAREERAFLSKEDVLKRTQISKTLLDKMDQMGATEGLDEENQMTLF</sequence>